<name>A0ABD0LJ54_9CAEN</name>
<proteinExistence type="predicted"/>
<protein>
    <recommendedName>
        <fullName evidence="3">Ribosomal protein S10</fullName>
    </recommendedName>
</protein>
<comment type="caution">
    <text evidence="1">The sequence shown here is derived from an EMBL/GenBank/DDBJ whole genome shotgun (WGS) entry which is preliminary data.</text>
</comment>
<evidence type="ECO:0000313" key="1">
    <source>
        <dbReference type="EMBL" id="KAK7499562.1"/>
    </source>
</evidence>
<gene>
    <name evidence="1" type="ORF">BaRGS_00009214</name>
</gene>
<dbReference type="Proteomes" id="UP001519460">
    <property type="component" value="Unassembled WGS sequence"/>
</dbReference>
<evidence type="ECO:0000313" key="2">
    <source>
        <dbReference type="Proteomes" id="UP001519460"/>
    </source>
</evidence>
<keyword evidence="2" id="KW-1185">Reference proteome</keyword>
<dbReference type="EMBL" id="JACVVK020000043">
    <property type="protein sequence ID" value="KAK7499562.1"/>
    <property type="molecule type" value="Genomic_DNA"/>
</dbReference>
<organism evidence="1 2">
    <name type="scientific">Batillaria attramentaria</name>
    <dbReference type="NCBI Taxonomy" id="370345"/>
    <lineage>
        <taxon>Eukaryota</taxon>
        <taxon>Metazoa</taxon>
        <taxon>Spiralia</taxon>
        <taxon>Lophotrochozoa</taxon>
        <taxon>Mollusca</taxon>
        <taxon>Gastropoda</taxon>
        <taxon>Caenogastropoda</taxon>
        <taxon>Sorbeoconcha</taxon>
        <taxon>Cerithioidea</taxon>
        <taxon>Batillariidae</taxon>
        <taxon>Batillaria</taxon>
    </lineage>
</organism>
<dbReference type="AlphaFoldDB" id="A0ABD0LJ54"/>
<reference evidence="1 2" key="1">
    <citation type="journal article" date="2023" name="Sci. Data">
        <title>Genome assembly of the Korean intertidal mud-creeper Batillaria attramentaria.</title>
        <authorList>
            <person name="Patra A.K."/>
            <person name="Ho P.T."/>
            <person name="Jun S."/>
            <person name="Lee S.J."/>
            <person name="Kim Y."/>
            <person name="Won Y.J."/>
        </authorList>
    </citation>
    <scope>NUCLEOTIDE SEQUENCE [LARGE SCALE GENOMIC DNA]</scope>
    <source>
        <strain evidence="1">Wonlab-2016</strain>
    </source>
</reference>
<evidence type="ECO:0008006" key="3">
    <source>
        <dbReference type="Google" id="ProtNLM"/>
    </source>
</evidence>
<sequence length="193" mass="22071">MQGWRAGTSQYTATGVRLLACRLPVIGHRLPGRRPVYRYGIHQGAALVQSCLGHFTDQLWPRTEQDSCNKMNKKKKIVTEPFGTNRVTTSHFCLSHPRSIAYPAPRECILSADLTFPDFVERESYVHLKVSLYLVLIPKAVRLTDSASEKSFRRFYVSSPHFSKQIQNQYYPQHCEVRPVKVALQKVRHTVSG</sequence>
<feature type="non-terminal residue" evidence="1">
    <location>
        <position position="193"/>
    </location>
</feature>
<accession>A0ABD0LJ54</accession>